<proteinExistence type="predicted"/>
<name>A0RUW0_CENSY</name>
<gene>
    <name evidence="1" type="ordered locus">CENSYa_0494</name>
</gene>
<dbReference type="KEGG" id="csy:CENSYa_0494"/>
<dbReference type="EMBL" id="DP000238">
    <property type="protein sequence ID" value="ABK77127.1"/>
    <property type="molecule type" value="Genomic_DNA"/>
</dbReference>
<dbReference type="EnsemblBacteria" id="ABK77127">
    <property type="protein sequence ID" value="ABK77127"/>
    <property type="gene ID" value="CENSYa_0494"/>
</dbReference>
<reference evidence="1 2" key="1">
    <citation type="journal article" date="2006" name="Proc. Natl. Acad. Sci. U.S.A.">
        <title>Genomic analysis of the uncultivated marine crenarchaeote Cenarchaeum symbiosum.</title>
        <authorList>
            <person name="Hallam S.J."/>
            <person name="Konstantinidis K.T."/>
            <person name="Putnam N."/>
            <person name="Schleper C."/>
            <person name="Watanabe Y."/>
            <person name="Sugahara J."/>
            <person name="Preston C."/>
            <person name="de la Torre J."/>
            <person name="Richardson P.M."/>
            <person name="DeLong E.F."/>
        </authorList>
    </citation>
    <scope>NUCLEOTIDE SEQUENCE [LARGE SCALE GENOMIC DNA]</scope>
    <source>
        <strain evidence="2">A</strain>
    </source>
</reference>
<organism evidence="1 2">
    <name type="scientific">Cenarchaeum symbiosum (strain A)</name>
    <dbReference type="NCBI Taxonomy" id="414004"/>
    <lineage>
        <taxon>Archaea</taxon>
        <taxon>Nitrososphaerota</taxon>
        <taxon>Candidatus Cenarchaeales</taxon>
        <taxon>Candidatus Cenarchaeaceae</taxon>
        <taxon>Candidatus Cenarchaeum</taxon>
    </lineage>
</organism>
<evidence type="ECO:0000313" key="1">
    <source>
        <dbReference type="EMBL" id="ABK77127.1"/>
    </source>
</evidence>
<accession>A0RUW0</accession>
<dbReference type="STRING" id="414004.CENSYa_0494"/>
<keyword evidence="2" id="KW-1185">Reference proteome</keyword>
<dbReference type="AlphaFoldDB" id="A0RUW0"/>
<dbReference type="Proteomes" id="UP000000758">
    <property type="component" value="Chromosome"/>
</dbReference>
<sequence length="65" mass="6752">MQRVYTDVSGVLPWQGCAAGGLSFECPRARRRIPGPASAGCGGTYGAGSYMRKSAGSFYASCRLG</sequence>
<evidence type="ECO:0000313" key="2">
    <source>
        <dbReference type="Proteomes" id="UP000000758"/>
    </source>
</evidence>
<dbReference type="HOGENOM" id="CLU_2839217_0_0_2"/>
<protein>
    <submittedName>
        <fullName evidence="1">Uncharacterized protein</fullName>
    </submittedName>
</protein>